<comment type="caution">
    <text evidence="1">The sequence shown here is derived from an EMBL/GenBank/DDBJ whole genome shotgun (WGS) entry which is preliminary data.</text>
</comment>
<dbReference type="Proteomes" id="UP000554235">
    <property type="component" value="Unassembled WGS sequence"/>
</dbReference>
<sequence length="231" mass="26117">MCYFDQVVWPCGNWRWSSFRKQCNKEYRIGETCGLKLVYDRQDPKHPCVICRGITAKENRIRKTTEMMSRVRERGFFATVERLQQELDVLTFELAGLREQHKARITGETFCPQVPSDPGVSAGDSVSLPSVPANLGESTESADPCDKLSDFEIGRRRRQMGPKDYNSFWACLSKTSAGIRKNRKNPGSNCLASQKISQRTALPLVMVDFPEIEKMINPSAGDGNRELQTTS</sequence>
<gene>
    <name evidence="1" type="ORF">FALBO_1025</name>
</gene>
<dbReference type="OrthoDB" id="5015991at2759"/>
<name>A0A8H4LQA1_9HYPO</name>
<reference evidence="1 2" key="1">
    <citation type="submission" date="2020-01" db="EMBL/GenBank/DDBJ databases">
        <title>Identification and distribution of gene clusters putatively required for synthesis of sphingolipid metabolism inhibitors in phylogenetically diverse species of the filamentous fungus Fusarium.</title>
        <authorList>
            <person name="Kim H.-S."/>
            <person name="Busman M."/>
            <person name="Brown D.W."/>
            <person name="Divon H."/>
            <person name="Uhlig S."/>
            <person name="Proctor R.H."/>
        </authorList>
    </citation>
    <scope>NUCLEOTIDE SEQUENCE [LARGE SCALE GENOMIC DNA]</scope>
    <source>
        <strain evidence="1 2">NRRL 20459</strain>
    </source>
</reference>
<accession>A0A8H4LQA1</accession>
<protein>
    <submittedName>
        <fullName evidence="1">Uncharacterized protein</fullName>
    </submittedName>
</protein>
<proteinExistence type="predicted"/>
<evidence type="ECO:0000313" key="1">
    <source>
        <dbReference type="EMBL" id="KAF4472066.1"/>
    </source>
</evidence>
<evidence type="ECO:0000313" key="2">
    <source>
        <dbReference type="Proteomes" id="UP000554235"/>
    </source>
</evidence>
<organism evidence="1 2">
    <name type="scientific">Fusarium albosuccineum</name>
    <dbReference type="NCBI Taxonomy" id="1237068"/>
    <lineage>
        <taxon>Eukaryota</taxon>
        <taxon>Fungi</taxon>
        <taxon>Dikarya</taxon>
        <taxon>Ascomycota</taxon>
        <taxon>Pezizomycotina</taxon>
        <taxon>Sordariomycetes</taxon>
        <taxon>Hypocreomycetidae</taxon>
        <taxon>Hypocreales</taxon>
        <taxon>Nectriaceae</taxon>
        <taxon>Fusarium</taxon>
        <taxon>Fusarium decemcellulare species complex</taxon>
    </lineage>
</organism>
<keyword evidence="2" id="KW-1185">Reference proteome</keyword>
<dbReference type="AlphaFoldDB" id="A0A8H4LQA1"/>
<dbReference type="EMBL" id="JAADYS010000132">
    <property type="protein sequence ID" value="KAF4472066.1"/>
    <property type="molecule type" value="Genomic_DNA"/>
</dbReference>